<organism evidence="3 4">
    <name type="scientific">Triparma strigata</name>
    <dbReference type="NCBI Taxonomy" id="1606541"/>
    <lineage>
        <taxon>Eukaryota</taxon>
        <taxon>Sar</taxon>
        <taxon>Stramenopiles</taxon>
        <taxon>Ochrophyta</taxon>
        <taxon>Bolidophyceae</taxon>
        <taxon>Parmales</taxon>
        <taxon>Triparmaceae</taxon>
        <taxon>Triparma</taxon>
    </lineage>
</organism>
<feature type="transmembrane region" description="Helical" evidence="2">
    <location>
        <begin position="370"/>
        <end position="391"/>
    </location>
</feature>
<comment type="caution">
    <text evidence="3">The sequence shown here is derived from an EMBL/GenBank/DDBJ whole genome shotgun (WGS) entry which is preliminary data.</text>
</comment>
<evidence type="ECO:0000256" key="1">
    <source>
        <dbReference type="SAM" id="MobiDB-lite"/>
    </source>
</evidence>
<feature type="transmembrane region" description="Helical" evidence="2">
    <location>
        <begin position="188"/>
        <end position="207"/>
    </location>
</feature>
<feature type="transmembrane region" description="Helical" evidence="2">
    <location>
        <begin position="831"/>
        <end position="852"/>
    </location>
</feature>
<protein>
    <submittedName>
        <fullName evidence="3">Uncharacterized protein</fullName>
    </submittedName>
</protein>
<feature type="transmembrane region" description="Helical" evidence="2">
    <location>
        <begin position="695"/>
        <end position="718"/>
    </location>
</feature>
<proteinExistence type="predicted"/>
<feature type="transmembrane region" description="Helical" evidence="2">
    <location>
        <begin position="490"/>
        <end position="510"/>
    </location>
</feature>
<accession>A0A9W7EK62</accession>
<evidence type="ECO:0000256" key="2">
    <source>
        <dbReference type="SAM" id="Phobius"/>
    </source>
</evidence>
<evidence type="ECO:0000313" key="4">
    <source>
        <dbReference type="Proteomes" id="UP001165085"/>
    </source>
</evidence>
<feature type="compositionally biased region" description="Low complexity" evidence="1">
    <location>
        <begin position="50"/>
        <end position="84"/>
    </location>
</feature>
<feature type="transmembrane region" description="Helical" evidence="2">
    <location>
        <begin position="996"/>
        <end position="1015"/>
    </location>
</feature>
<dbReference type="EMBL" id="BRXY01000264">
    <property type="protein sequence ID" value="GMH82038.1"/>
    <property type="molecule type" value="Genomic_DNA"/>
</dbReference>
<feature type="transmembrane region" description="Helical" evidence="2">
    <location>
        <begin position="157"/>
        <end position="176"/>
    </location>
</feature>
<dbReference type="AlphaFoldDB" id="A0A9W7EK62"/>
<gene>
    <name evidence="3" type="ORF">TrST_g3249</name>
</gene>
<name>A0A9W7EK62_9STRA</name>
<feature type="transmembrane region" description="Helical" evidence="2">
    <location>
        <begin position="516"/>
        <end position="534"/>
    </location>
</feature>
<feature type="transmembrane region" description="Helical" evidence="2">
    <location>
        <begin position="431"/>
        <end position="454"/>
    </location>
</feature>
<feature type="compositionally biased region" description="Low complexity" evidence="1">
    <location>
        <begin position="15"/>
        <end position="40"/>
    </location>
</feature>
<feature type="transmembrane region" description="Helical" evidence="2">
    <location>
        <begin position="460"/>
        <end position="478"/>
    </location>
</feature>
<feature type="region of interest" description="Disordered" evidence="1">
    <location>
        <begin position="1"/>
        <end position="103"/>
    </location>
</feature>
<keyword evidence="2" id="KW-0812">Transmembrane</keyword>
<feature type="transmembrane region" description="Helical" evidence="2">
    <location>
        <begin position="966"/>
        <end position="984"/>
    </location>
</feature>
<sequence length="1059" mass="117021">MKEADSKRPNPTSPPHSSEIPTPTTTSSDPPDTPDQPGTTMLDSPQGNGSQPSTTTSSDLPDTPDQPNTTTPTSSFEETSSKPSRVTFAVNTPQRERQAAPRTSRLLRFESASSVTVTECHIFYWASLVLLSSLSPFLHICVAILQDKEVFEKVENFWSWTLAPMTVGTLGISIFLKPRRKDVLYMSLLYLQCAIYLFSDIAVKIAIQEVEALFVVFFLTIRIIFLLFFLRVRRRIGRLNDKELSDFLSLKVLKDGLFMGLAQLGFLTFSAIQCEAEELNWSDCNRTLYSQTGLGFMVVIYTAAELISGIAPKRIVEKHVVPTKNILAMNLTLQETVQTFGLLAAASSAMFLLGSYGADGNVKDAFEKNVLLSATGIGCSSLIVLASWKLLVIRKEIKQEKAQKEESDKKKKDEDKEVVNAPKLLTEASSFWFWSASLFCSCQSAICVLCATHLGSYYSSFATFTFPFSWLSFVIAAFSQPRRHSSQHMLKLRILGASYAYICEGALITSAFRKGLYTWVVLHFVAVGIGTKAFHSGFKLRANIGRLPDRDIDKFLVDTLFKGGLQTLLSILFLSFRTSKCIFEEGALEKCNDTAWCSTLISIFLLNFWMIRVVQDSVRREWQHDVSLSVEKIATMRGFGLRRGIQGVLTILVLICGIFLFAMMSVENYDRNGNDIEDQANEDQSNSQVPTYNDAVHVVGAFGLAASLACVISEAHLVRSAQKKKFSESTSGALMVDEGKQKVDECAYVFIILSFLLTTVTSVARALFMLLGGEYINTFANSILPVAAMSFLLSFFMKPKRVDRPYLYFLYFHFFTFLIFGELASSTGLLVPGYLMEGLFILLRIPVWCFMFKKALKLRASAAELPPDELSDFLCQTVLLKGSASVGPMIFFSFETVSCFISQGSVSDGKCSDTARASLYLSVYLLVLTTLSIFSKSTPRSVQRATAWEYSAVATLNLKWWQKLQGGLMAVTALCSLYLLSALGVERDLRSNIGNVGAIGFLALMFAVLIGMFSLNDTLEVRQTSGTLSGAGGAEGRGRASRAISAGEMQDGMILGSLL</sequence>
<feature type="transmembrane region" description="Helical" evidence="2">
    <location>
        <begin position="914"/>
        <end position="934"/>
    </location>
</feature>
<feature type="transmembrane region" description="Helical" evidence="2">
    <location>
        <begin position="339"/>
        <end position="358"/>
    </location>
</feature>
<feature type="transmembrane region" description="Helical" evidence="2">
    <location>
        <begin position="122"/>
        <end position="145"/>
    </location>
</feature>
<keyword evidence="2" id="KW-1133">Transmembrane helix</keyword>
<feature type="transmembrane region" description="Helical" evidence="2">
    <location>
        <begin position="213"/>
        <end position="232"/>
    </location>
</feature>
<feature type="transmembrane region" description="Helical" evidence="2">
    <location>
        <begin position="808"/>
        <end position="825"/>
    </location>
</feature>
<evidence type="ECO:0000313" key="3">
    <source>
        <dbReference type="EMBL" id="GMH82038.1"/>
    </source>
</evidence>
<reference evidence="4" key="1">
    <citation type="journal article" date="2023" name="Commun. Biol.">
        <title>Genome analysis of Parmales, the sister group of diatoms, reveals the evolutionary specialization of diatoms from phago-mixotrophs to photoautotrophs.</title>
        <authorList>
            <person name="Ban H."/>
            <person name="Sato S."/>
            <person name="Yoshikawa S."/>
            <person name="Yamada K."/>
            <person name="Nakamura Y."/>
            <person name="Ichinomiya M."/>
            <person name="Sato N."/>
            <person name="Blanc-Mathieu R."/>
            <person name="Endo H."/>
            <person name="Kuwata A."/>
            <person name="Ogata H."/>
        </authorList>
    </citation>
    <scope>NUCLEOTIDE SEQUENCE [LARGE SCALE GENOMIC DNA]</scope>
    <source>
        <strain evidence="4">NIES 3701</strain>
    </source>
</reference>
<feature type="transmembrane region" description="Helical" evidence="2">
    <location>
        <begin position="645"/>
        <end position="664"/>
    </location>
</feature>
<feature type="transmembrane region" description="Helical" evidence="2">
    <location>
        <begin position="775"/>
        <end position="796"/>
    </location>
</feature>
<feature type="transmembrane region" description="Helical" evidence="2">
    <location>
        <begin position="747"/>
        <end position="769"/>
    </location>
</feature>
<keyword evidence="4" id="KW-1185">Reference proteome</keyword>
<dbReference type="Proteomes" id="UP001165085">
    <property type="component" value="Unassembled WGS sequence"/>
</dbReference>
<keyword evidence="2" id="KW-0472">Membrane</keyword>
<dbReference type="OrthoDB" id="10420582at2759"/>